<sequence>MIRILLLLITVTGSLLFASAFVLSYTNPVMVENMAREVVRLEVEKRVKQNLHTLEESKITAFASRLAGQQAAEIEKIRQQLAAGLPAKIAGIMAEMGKLDCPCRQKIEKTITTGLEERSLKLANLNNKLNNLIRSKYMDVAEALTREFRIFTSANALVFILLAASVIFRPRASVQLLLPAGVLLGAAAVTGFFYLFRQDWLHTIVFADYLGLAYFSYLGLAIASLADIAFNKARVCSAAINGIAHVIGAPFHVLPC</sequence>
<accession>A0A318J8Y6</accession>
<dbReference type="OrthoDB" id="8820879at2"/>
<feature type="transmembrane region" description="Helical" evidence="1">
    <location>
        <begin position="148"/>
        <end position="169"/>
    </location>
</feature>
<organism evidence="2 3">
    <name type="scientific">Undibacterium pigrum</name>
    <dbReference type="NCBI Taxonomy" id="401470"/>
    <lineage>
        <taxon>Bacteria</taxon>
        <taxon>Pseudomonadati</taxon>
        <taxon>Pseudomonadota</taxon>
        <taxon>Betaproteobacteria</taxon>
        <taxon>Burkholderiales</taxon>
        <taxon>Oxalobacteraceae</taxon>
        <taxon>Undibacterium</taxon>
    </lineage>
</organism>
<evidence type="ECO:0000313" key="3">
    <source>
        <dbReference type="Proteomes" id="UP000247792"/>
    </source>
</evidence>
<dbReference type="AlphaFoldDB" id="A0A318J8Y6"/>
<protein>
    <submittedName>
        <fullName evidence="2">Uncharacterized protein</fullName>
    </submittedName>
</protein>
<proteinExistence type="predicted"/>
<evidence type="ECO:0000313" key="2">
    <source>
        <dbReference type="EMBL" id="PXX44150.1"/>
    </source>
</evidence>
<keyword evidence="1" id="KW-0812">Transmembrane</keyword>
<dbReference type="RefSeq" id="WP_110255392.1">
    <property type="nucleotide sequence ID" value="NZ_QJKB01000003.1"/>
</dbReference>
<feature type="transmembrane region" description="Helical" evidence="1">
    <location>
        <begin position="209"/>
        <end position="230"/>
    </location>
</feature>
<keyword evidence="3" id="KW-1185">Reference proteome</keyword>
<keyword evidence="1" id="KW-0472">Membrane</keyword>
<keyword evidence="1" id="KW-1133">Transmembrane helix</keyword>
<gene>
    <name evidence="2" type="ORF">DFR42_103419</name>
</gene>
<reference evidence="2 3" key="1">
    <citation type="submission" date="2018-05" db="EMBL/GenBank/DDBJ databases">
        <title>Genomic Encyclopedia of Type Strains, Phase IV (KMG-IV): sequencing the most valuable type-strain genomes for metagenomic binning, comparative biology and taxonomic classification.</title>
        <authorList>
            <person name="Goeker M."/>
        </authorList>
    </citation>
    <scope>NUCLEOTIDE SEQUENCE [LARGE SCALE GENOMIC DNA]</scope>
    <source>
        <strain evidence="2 3">DSM 19792</strain>
    </source>
</reference>
<dbReference type="EMBL" id="QJKB01000003">
    <property type="protein sequence ID" value="PXX44150.1"/>
    <property type="molecule type" value="Genomic_DNA"/>
</dbReference>
<feature type="transmembrane region" description="Helical" evidence="1">
    <location>
        <begin position="176"/>
        <end position="197"/>
    </location>
</feature>
<dbReference type="Proteomes" id="UP000247792">
    <property type="component" value="Unassembled WGS sequence"/>
</dbReference>
<name>A0A318J8Y6_9BURK</name>
<evidence type="ECO:0000256" key="1">
    <source>
        <dbReference type="SAM" id="Phobius"/>
    </source>
</evidence>
<comment type="caution">
    <text evidence="2">The sequence shown here is derived from an EMBL/GenBank/DDBJ whole genome shotgun (WGS) entry which is preliminary data.</text>
</comment>